<evidence type="ECO:0000313" key="3">
    <source>
        <dbReference type="EMBL" id="KCW54406.1"/>
    </source>
</evidence>
<dbReference type="SUPFAM" id="SSF49503">
    <property type="entry name" value="Cupredoxins"/>
    <property type="match status" value="1"/>
</dbReference>
<dbReference type="InterPro" id="IPR008972">
    <property type="entry name" value="Cupredoxin"/>
</dbReference>
<dbReference type="STRING" id="71139.A0A059AL57"/>
<organism evidence="3">
    <name type="scientific">Eucalyptus grandis</name>
    <name type="common">Flooded gum</name>
    <dbReference type="NCBI Taxonomy" id="71139"/>
    <lineage>
        <taxon>Eukaryota</taxon>
        <taxon>Viridiplantae</taxon>
        <taxon>Streptophyta</taxon>
        <taxon>Embryophyta</taxon>
        <taxon>Tracheophyta</taxon>
        <taxon>Spermatophyta</taxon>
        <taxon>Magnoliopsida</taxon>
        <taxon>eudicotyledons</taxon>
        <taxon>Gunneridae</taxon>
        <taxon>Pentapetalae</taxon>
        <taxon>rosids</taxon>
        <taxon>malvids</taxon>
        <taxon>Myrtales</taxon>
        <taxon>Myrtaceae</taxon>
        <taxon>Myrtoideae</taxon>
        <taxon>Eucalypteae</taxon>
        <taxon>Eucalyptus</taxon>
    </lineage>
</organism>
<dbReference type="GO" id="GO:0005507">
    <property type="term" value="F:copper ion binding"/>
    <property type="evidence" value="ECO:0007669"/>
    <property type="project" value="InterPro"/>
</dbReference>
<evidence type="ECO:0000256" key="1">
    <source>
        <dbReference type="ARBA" id="ARBA00010609"/>
    </source>
</evidence>
<sequence length="115" mass="12733">MGFAEPRWVRFSWDVEKMVDPKHVQFIVINGDRTAPTIRAQRGDIIVVQVRDGLGEDLVIVWQGVEKCKGADQPNPAGQVVTHYCLVAKQAGVFSYQAQSKLQRDAGLQGSIVVL</sequence>
<dbReference type="InterPro" id="IPR011707">
    <property type="entry name" value="Cu-oxidase-like_N"/>
</dbReference>
<dbReference type="InParanoid" id="A0A059AL57"/>
<accession>A0A059AL57</accession>
<dbReference type="Gramene" id="KCW54406">
    <property type="protein sequence ID" value="KCW54406"/>
    <property type="gene ID" value="EUGRSUZ_I00357"/>
</dbReference>
<name>A0A059AL57_EUCGR</name>
<reference evidence="3" key="1">
    <citation type="submission" date="2013-07" db="EMBL/GenBank/DDBJ databases">
        <title>The genome of Eucalyptus grandis.</title>
        <authorList>
            <person name="Schmutz J."/>
            <person name="Hayes R."/>
            <person name="Myburg A."/>
            <person name="Tuskan G."/>
            <person name="Grattapaglia D."/>
            <person name="Rokhsar D.S."/>
        </authorList>
    </citation>
    <scope>NUCLEOTIDE SEQUENCE</scope>
    <source>
        <tissue evidence="3">Leaf extractions</tissue>
    </source>
</reference>
<dbReference type="Gene3D" id="2.60.40.420">
    <property type="entry name" value="Cupredoxins - blue copper proteins"/>
    <property type="match status" value="1"/>
</dbReference>
<comment type="similarity">
    <text evidence="1">Belongs to the multicopper oxidase family.</text>
</comment>
<dbReference type="EMBL" id="KK198761">
    <property type="protein sequence ID" value="KCW54406.1"/>
    <property type="molecule type" value="Genomic_DNA"/>
</dbReference>
<proteinExistence type="inferred from homology"/>
<dbReference type="Pfam" id="PF07732">
    <property type="entry name" value="Cu-oxidase_3"/>
    <property type="match status" value="1"/>
</dbReference>
<dbReference type="AlphaFoldDB" id="A0A059AL57"/>
<feature type="domain" description="Plastocyanin-like" evidence="2">
    <location>
        <begin position="22"/>
        <end position="114"/>
    </location>
</feature>
<evidence type="ECO:0000259" key="2">
    <source>
        <dbReference type="Pfam" id="PF07732"/>
    </source>
</evidence>
<protein>
    <recommendedName>
        <fullName evidence="2">Plastocyanin-like domain-containing protein</fullName>
    </recommendedName>
</protein>
<gene>
    <name evidence="3" type="ORF">EUGRSUZ_I00357</name>
</gene>